<organism evidence="2 3">
    <name type="scientific">Nephila pilipes</name>
    <name type="common">Giant wood spider</name>
    <name type="synonym">Nephila maculata</name>
    <dbReference type="NCBI Taxonomy" id="299642"/>
    <lineage>
        <taxon>Eukaryota</taxon>
        <taxon>Metazoa</taxon>
        <taxon>Ecdysozoa</taxon>
        <taxon>Arthropoda</taxon>
        <taxon>Chelicerata</taxon>
        <taxon>Arachnida</taxon>
        <taxon>Araneae</taxon>
        <taxon>Araneomorphae</taxon>
        <taxon>Entelegynae</taxon>
        <taxon>Araneoidea</taxon>
        <taxon>Nephilidae</taxon>
        <taxon>Nephila</taxon>
    </lineage>
</organism>
<name>A0A8X6UJR5_NEPPI</name>
<accession>A0A8X6UJR5</accession>
<keyword evidence="1" id="KW-1133">Transmembrane helix</keyword>
<reference evidence="2" key="1">
    <citation type="submission" date="2020-08" db="EMBL/GenBank/DDBJ databases">
        <title>Multicomponent nature underlies the extraordinary mechanical properties of spider dragline silk.</title>
        <authorList>
            <person name="Kono N."/>
            <person name="Nakamura H."/>
            <person name="Mori M."/>
            <person name="Yoshida Y."/>
            <person name="Ohtoshi R."/>
            <person name="Malay A.D."/>
            <person name="Moran D.A.P."/>
            <person name="Tomita M."/>
            <person name="Numata K."/>
            <person name="Arakawa K."/>
        </authorList>
    </citation>
    <scope>NUCLEOTIDE SEQUENCE</scope>
</reference>
<sequence>MASAQRITFTLPWGVGLVRGHVRIYIYIRSIDWDRNESLKRFTVDRLKMKVLLSLFLIFTLLSCTMAIISVHLGHSHHYVPSYGHGYSHGHHGYGHHHYPSYGHGHGHSGYGHHHPALTIGFGRR</sequence>
<keyword evidence="3" id="KW-1185">Reference proteome</keyword>
<dbReference type="Proteomes" id="UP000887013">
    <property type="component" value="Unassembled WGS sequence"/>
</dbReference>
<feature type="transmembrane region" description="Helical" evidence="1">
    <location>
        <begin position="51"/>
        <end position="73"/>
    </location>
</feature>
<evidence type="ECO:0000313" key="3">
    <source>
        <dbReference type="Proteomes" id="UP000887013"/>
    </source>
</evidence>
<keyword evidence="1" id="KW-0472">Membrane</keyword>
<proteinExistence type="predicted"/>
<protein>
    <submittedName>
        <fullName evidence="2">Uncharacterized protein</fullName>
    </submittedName>
</protein>
<evidence type="ECO:0000313" key="2">
    <source>
        <dbReference type="EMBL" id="GFU21793.1"/>
    </source>
</evidence>
<evidence type="ECO:0000256" key="1">
    <source>
        <dbReference type="SAM" id="Phobius"/>
    </source>
</evidence>
<dbReference type="AlphaFoldDB" id="A0A8X6UJR5"/>
<comment type="caution">
    <text evidence="2">The sequence shown here is derived from an EMBL/GenBank/DDBJ whole genome shotgun (WGS) entry which is preliminary data.</text>
</comment>
<gene>
    <name evidence="2" type="ORF">NPIL_309911</name>
</gene>
<dbReference type="EMBL" id="BMAW01080885">
    <property type="protein sequence ID" value="GFU21793.1"/>
    <property type="molecule type" value="Genomic_DNA"/>
</dbReference>
<keyword evidence="1" id="KW-0812">Transmembrane</keyword>